<evidence type="ECO:0000313" key="2">
    <source>
        <dbReference type="Proteomes" id="UP001174934"/>
    </source>
</evidence>
<dbReference type="PROSITE" id="PS51257">
    <property type="entry name" value="PROKAR_LIPOPROTEIN"/>
    <property type="match status" value="1"/>
</dbReference>
<dbReference type="EMBL" id="JAULSR010000001">
    <property type="protein sequence ID" value="KAK0634592.1"/>
    <property type="molecule type" value="Genomic_DNA"/>
</dbReference>
<sequence length="56" mass="6138">MPTHGRCDRPTLPSINPSITACLPPTAPPVASRTYNSHLPPLNICSRSIWVCGRRK</sequence>
<accession>A0AA39XIE3</accession>
<evidence type="ECO:0000313" key="1">
    <source>
        <dbReference type="EMBL" id="KAK0634592.1"/>
    </source>
</evidence>
<protein>
    <submittedName>
        <fullName evidence="1">Uncharacterized protein</fullName>
    </submittedName>
</protein>
<keyword evidence="2" id="KW-1185">Reference proteome</keyword>
<dbReference type="AlphaFoldDB" id="A0AA39XIE3"/>
<reference evidence="1" key="1">
    <citation type="submission" date="2023-06" db="EMBL/GenBank/DDBJ databases">
        <title>Genome-scale phylogeny and comparative genomics of the fungal order Sordariales.</title>
        <authorList>
            <consortium name="Lawrence Berkeley National Laboratory"/>
            <person name="Hensen N."/>
            <person name="Bonometti L."/>
            <person name="Westerberg I."/>
            <person name="Brannstrom I.O."/>
            <person name="Guillou S."/>
            <person name="Cros-Aarteil S."/>
            <person name="Calhoun S."/>
            <person name="Haridas S."/>
            <person name="Kuo A."/>
            <person name="Mondo S."/>
            <person name="Pangilinan J."/>
            <person name="Riley R."/>
            <person name="LaButti K."/>
            <person name="Andreopoulos B."/>
            <person name="Lipzen A."/>
            <person name="Chen C."/>
            <person name="Yanf M."/>
            <person name="Daum C."/>
            <person name="Ng V."/>
            <person name="Clum A."/>
            <person name="Steindorff A."/>
            <person name="Ohm R."/>
            <person name="Martin F."/>
            <person name="Silar P."/>
            <person name="Natvig D."/>
            <person name="Lalanne C."/>
            <person name="Gautier V."/>
            <person name="Ament-velasquez S.L."/>
            <person name="Kruys A."/>
            <person name="Hutchinson M.I."/>
            <person name="Powell A.J."/>
            <person name="Barry K."/>
            <person name="Miller A.N."/>
            <person name="Grigoriev I.V."/>
            <person name="Debuchy R."/>
            <person name="Gladieux P."/>
            <person name="Thoren M.H."/>
            <person name="Johannesson H."/>
        </authorList>
    </citation>
    <scope>NUCLEOTIDE SEQUENCE</scope>
    <source>
        <strain evidence="1">SMH3391-2</strain>
    </source>
</reference>
<name>A0AA39XIE3_9PEZI</name>
<comment type="caution">
    <text evidence="1">The sequence shown here is derived from an EMBL/GenBank/DDBJ whole genome shotgun (WGS) entry which is preliminary data.</text>
</comment>
<organism evidence="1 2">
    <name type="scientific">Bombardia bombarda</name>
    <dbReference type="NCBI Taxonomy" id="252184"/>
    <lineage>
        <taxon>Eukaryota</taxon>
        <taxon>Fungi</taxon>
        <taxon>Dikarya</taxon>
        <taxon>Ascomycota</taxon>
        <taxon>Pezizomycotina</taxon>
        <taxon>Sordariomycetes</taxon>
        <taxon>Sordariomycetidae</taxon>
        <taxon>Sordariales</taxon>
        <taxon>Lasiosphaeriaceae</taxon>
        <taxon>Bombardia</taxon>
    </lineage>
</organism>
<gene>
    <name evidence="1" type="ORF">B0T17DRAFT_513725</name>
</gene>
<proteinExistence type="predicted"/>
<dbReference type="Proteomes" id="UP001174934">
    <property type="component" value="Unassembled WGS sequence"/>
</dbReference>